<dbReference type="InterPro" id="IPR012338">
    <property type="entry name" value="Beta-lactam/transpept-like"/>
</dbReference>
<dbReference type="EMBL" id="JAENJH010000001">
    <property type="protein sequence ID" value="MBK1783788.1"/>
    <property type="molecule type" value="Genomic_DNA"/>
</dbReference>
<protein>
    <submittedName>
        <fullName evidence="2">Beta-lactamase family protein</fullName>
    </submittedName>
</protein>
<dbReference type="Pfam" id="PF00144">
    <property type="entry name" value="Beta-lactamase"/>
    <property type="match status" value="1"/>
</dbReference>
<name>A0A934QQU4_9PSEU</name>
<dbReference type="AlphaFoldDB" id="A0A934QQU4"/>
<dbReference type="Proteomes" id="UP000635245">
    <property type="component" value="Unassembled WGS sequence"/>
</dbReference>
<dbReference type="PANTHER" id="PTHR43319">
    <property type="entry name" value="BETA-LACTAMASE-RELATED"/>
    <property type="match status" value="1"/>
</dbReference>
<dbReference type="PANTHER" id="PTHR43319:SF3">
    <property type="entry name" value="BETA-LACTAMASE-RELATED DOMAIN-CONTAINING PROTEIN"/>
    <property type="match status" value="1"/>
</dbReference>
<evidence type="ECO:0000313" key="3">
    <source>
        <dbReference type="Proteomes" id="UP000635245"/>
    </source>
</evidence>
<evidence type="ECO:0000259" key="1">
    <source>
        <dbReference type="Pfam" id="PF00144"/>
    </source>
</evidence>
<reference evidence="2" key="1">
    <citation type="submission" date="2020-12" db="EMBL/GenBank/DDBJ databases">
        <title>Prauserella sp. ASG 168, a novel actinomycete isolated from cave rock.</title>
        <authorList>
            <person name="Suriyachadkun C."/>
        </authorList>
    </citation>
    <scope>NUCLEOTIDE SEQUENCE</scope>
    <source>
        <strain evidence="2">ASG 168</strain>
    </source>
</reference>
<organism evidence="2 3">
    <name type="scientific">Prauserella cavernicola</name>
    <dbReference type="NCBI Taxonomy" id="2800127"/>
    <lineage>
        <taxon>Bacteria</taxon>
        <taxon>Bacillati</taxon>
        <taxon>Actinomycetota</taxon>
        <taxon>Actinomycetes</taxon>
        <taxon>Pseudonocardiales</taxon>
        <taxon>Pseudonocardiaceae</taxon>
        <taxon>Prauserella</taxon>
    </lineage>
</organism>
<feature type="domain" description="Beta-lactamase-related" evidence="1">
    <location>
        <begin position="15"/>
        <end position="355"/>
    </location>
</feature>
<gene>
    <name evidence="2" type="ORF">JHE00_05555</name>
</gene>
<proteinExistence type="predicted"/>
<comment type="caution">
    <text evidence="2">The sequence shown here is derived from an EMBL/GenBank/DDBJ whole genome shotgun (WGS) entry which is preliminary data.</text>
</comment>
<dbReference type="InterPro" id="IPR052907">
    <property type="entry name" value="Beta-lactamase/esterase"/>
</dbReference>
<evidence type="ECO:0000313" key="2">
    <source>
        <dbReference type="EMBL" id="MBK1783788.1"/>
    </source>
</evidence>
<accession>A0A934QQU4</accession>
<keyword evidence="3" id="KW-1185">Reference proteome</keyword>
<dbReference type="SUPFAM" id="SSF56601">
    <property type="entry name" value="beta-lactamase/transpeptidase-like"/>
    <property type="match status" value="1"/>
</dbReference>
<sequence length="360" mass="38485">MRTDGTIAPGFEGVRDVFAEVVANGHAGAAFSVVRHGEVLVDLWGGLADPRRDEPWREDTLCVLFSGTKGIVAAALAALGVLDPESELRRYWPEFTPGMRVHHALAHTAGLPYVDAEHDLLDVSGCAELLAKQDPLWTPGTRVAYHALTYGYLVGELLRRATGQSAGELVAEVLARPHGLDLHLGTPAHLDERVARLVRAPDYRISTFLDDPQRRRIVERMYAGLLDSDELMNSPAYRRAELAAGSATGTARSMATLYDLLAAGLLASPEALAAATRTWSEGTDAINDRPVHFGLGFELADPIGTYGPATVAFGHSGAGGGRHGAWPDAGLGFSFVTNELRAENSDGRADRLLAAVHDAL</sequence>
<dbReference type="Gene3D" id="3.40.710.10">
    <property type="entry name" value="DD-peptidase/beta-lactamase superfamily"/>
    <property type="match status" value="1"/>
</dbReference>
<dbReference type="InterPro" id="IPR001466">
    <property type="entry name" value="Beta-lactam-related"/>
</dbReference>